<accession>A0AAV1XX28</accession>
<protein>
    <submittedName>
        <fullName evidence="1">Uncharacterized protein</fullName>
    </submittedName>
</protein>
<comment type="caution">
    <text evidence="1">The sequence shown here is derived from an EMBL/GenBank/DDBJ whole genome shotgun (WGS) entry which is preliminary data.</text>
</comment>
<dbReference type="Proteomes" id="UP001497480">
    <property type="component" value="Unassembled WGS sequence"/>
</dbReference>
<sequence>MQRISDETYHYMKDLIFCPTTSSLGPAFSFKEHLRDETYHYMKDLIFCPTTSSLEPAFSFKEHLRKYKIKK</sequence>
<evidence type="ECO:0000313" key="2">
    <source>
        <dbReference type="Proteomes" id="UP001497480"/>
    </source>
</evidence>
<evidence type="ECO:0000313" key="1">
    <source>
        <dbReference type="EMBL" id="CAL0326129.1"/>
    </source>
</evidence>
<reference evidence="1 2" key="1">
    <citation type="submission" date="2024-03" db="EMBL/GenBank/DDBJ databases">
        <authorList>
            <person name="Martinez-Hernandez J."/>
        </authorList>
    </citation>
    <scope>NUCLEOTIDE SEQUENCE [LARGE SCALE GENOMIC DNA]</scope>
</reference>
<dbReference type="AlphaFoldDB" id="A0AAV1XX28"/>
<name>A0AAV1XX28_LUPLU</name>
<keyword evidence="2" id="KW-1185">Reference proteome</keyword>
<organism evidence="1 2">
    <name type="scientific">Lupinus luteus</name>
    <name type="common">European yellow lupine</name>
    <dbReference type="NCBI Taxonomy" id="3873"/>
    <lineage>
        <taxon>Eukaryota</taxon>
        <taxon>Viridiplantae</taxon>
        <taxon>Streptophyta</taxon>
        <taxon>Embryophyta</taxon>
        <taxon>Tracheophyta</taxon>
        <taxon>Spermatophyta</taxon>
        <taxon>Magnoliopsida</taxon>
        <taxon>eudicotyledons</taxon>
        <taxon>Gunneridae</taxon>
        <taxon>Pentapetalae</taxon>
        <taxon>rosids</taxon>
        <taxon>fabids</taxon>
        <taxon>Fabales</taxon>
        <taxon>Fabaceae</taxon>
        <taxon>Papilionoideae</taxon>
        <taxon>50 kb inversion clade</taxon>
        <taxon>genistoids sensu lato</taxon>
        <taxon>core genistoids</taxon>
        <taxon>Genisteae</taxon>
        <taxon>Lupinus</taxon>
    </lineage>
</organism>
<proteinExistence type="predicted"/>
<dbReference type="EMBL" id="CAXHTB010000019">
    <property type="protein sequence ID" value="CAL0326129.1"/>
    <property type="molecule type" value="Genomic_DNA"/>
</dbReference>
<gene>
    <name evidence="1" type="ORF">LLUT_LOCUS27189</name>
</gene>